<evidence type="ECO:0000256" key="1">
    <source>
        <dbReference type="ARBA" id="ARBA00022475"/>
    </source>
</evidence>
<sequence length="401" mass="42879">MLTTINPLLPQYEEYADAYMDTFPDRTVEVRGVSAEGAEYIQMLSTGRLSGEIPDVFFTGTAWINELSNEGITLDLSEGLSDGKLGETDADDFLSQFVDQYRPTDSPQEIHGLPVSADSVALFYNADLFEQAGVEELPQPDWTWDDMYRIAEEIQDATGGSVLGLAAPMSDGSPTGTYGPVVEAFGGYLYDPETNTTGIGQPEALEAWELLLSAYGTTSGDYAATPKDPVYDFQTGNIAMAIGSRATIPATQESLEGVEWDVQVVPTINGNSTTNGGSYGMSMAADSENLEAAWAFLEWFYDPEAGMEVAQQVGGAIPATEEGIDSGSWREVEPPPANIEIFAQTARDAVLLQPMPGSGAATLAEATKYAAQQVLLEGRSIEDAFGEAEQTVNEALAAEAD</sequence>
<dbReference type="CDD" id="cd13585">
    <property type="entry name" value="PBP2_TMBP_like"/>
    <property type="match status" value="1"/>
</dbReference>
<keyword evidence="5" id="KW-0449">Lipoprotein</keyword>
<organism evidence="6 7">
    <name type="scientific">Ruania alba</name>
    <dbReference type="NCBI Taxonomy" id="648782"/>
    <lineage>
        <taxon>Bacteria</taxon>
        <taxon>Bacillati</taxon>
        <taxon>Actinomycetota</taxon>
        <taxon>Actinomycetes</taxon>
        <taxon>Micrococcales</taxon>
        <taxon>Ruaniaceae</taxon>
        <taxon>Ruania</taxon>
    </lineage>
</organism>
<dbReference type="EMBL" id="FNTX01000002">
    <property type="protein sequence ID" value="SEE71130.1"/>
    <property type="molecule type" value="Genomic_DNA"/>
</dbReference>
<reference evidence="7" key="1">
    <citation type="submission" date="2016-10" db="EMBL/GenBank/DDBJ databases">
        <authorList>
            <person name="Varghese N."/>
            <person name="Submissions S."/>
        </authorList>
    </citation>
    <scope>NUCLEOTIDE SEQUENCE [LARGE SCALE GENOMIC DNA]</scope>
    <source>
        <strain evidence="7">DSM 21368</strain>
    </source>
</reference>
<dbReference type="AlphaFoldDB" id="A0A1H5L2D9"/>
<dbReference type="Proteomes" id="UP000199220">
    <property type="component" value="Unassembled WGS sequence"/>
</dbReference>
<dbReference type="InterPro" id="IPR050490">
    <property type="entry name" value="Bact_solute-bd_prot1"/>
</dbReference>
<dbReference type="InterPro" id="IPR006059">
    <property type="entry name" value="SBP"/>
</dbReference>
<proteinExistence type="predicted"/>
<evidence type="ECO:0000256" key="5">
    <source>
        <dbReference type="ARBA" id="ARBA00023288"/>
    </source>
</evidence>
<evidence type="ECO:0000256" key="3">
    <source>
        <dbReference type="ARBA" id="ARBA00023136"/>
    </source>
</evidence>
<dbReference type="RefSeq" id="WP_175477091.1">
    <property type="nucleotide sequence ID" value="NZ_FNTX01000002.1"/>
</dbReference>
<evidence type="ECO:0000313" key="7">
    <source>
        <dbReference type="Proteomes" id="UP000199220"/>
    </source>
</evidence>
<keyword evidence="1" id="KW-1003">Cell membrane</keyword>
<keyword evidence="3" id="KW-0472">Membrane</keyword>
<dbReference type="Pfam" id="PF01547">
    <property type="entry name" value="SBP_bac_1"/>
    <property type="match status" value="1"/>
</dbReference>
<keyword evidence="4" id="KW-0564">Palmitate</keyword>
<keyword evidence="7" id="KW-1185">Reference proteome</keyword>
<evidence type="ECO:0000313" key="6">
    <source>
        <dbReference type="EMBL" id="SEE71130.1"/>
    </source>
</evidence>
<dbReference type="Gene3D" id="3.40.190.10">
    <property type="entry name" value="Periplasmic binding protein-like II"/>
    <property type="match status" value="1"/>
</dbReference>
<evidence type="ECO:0000256" key="4">
    <source>
        <dbReference type="ARBA" id="ARBA00023139"/>
    </source>
</evidence>
<accession>A0A1H5L2D9</accession>
<dbReference type="SUPFAM" id="SSF53850">
    <property type="entry name" value="Periplasmic binding protein-like II"/>
    <property type="match status" value="1"/>
</dbReference>
<keyword evidence="2" id="KW-0732">Signal</keyword>
<dbReference type="PANTHER" id="PTHR43649">
    <property type="entry name" value="ARABINOSE-BINDING PROTEIN-RELATED"/>
    <property type="match status" value="1"/>
</dbReference>
<gene>
    <name evidence="6" type="ORF">SAMN04488554_2576</name>
</gene>
<evidence type="ECO:0000256" key="2">
    <source>
        <dbReference type="ARBA" id="ARBA00022729"/>
    </source>
</evidence>
<protein>
    <submittedName>
        <fullName evidence="6">Extracellular solute-binding protein</fullName>
    </submittedName>
</protein>
<dbReference type="STRING" id="648782.SAMN04488554_2576"/>
<dbReference type="PANTHER" id="PTHR43649:SF33">
    <property type="entry name" value="POLYGALACTURONAN_RHAMNOGALACTURONAN-BINDING PROTEIN YTCQ"/>
    <property type="match status" value="1"/>
</dbReference>
<name>A0A1H5L2D9_9MICO</name>